<evidence type="ECO:0000259" key="9">
    <source>
        <dbReference type="PROSITE" id="PS50109"/>
    </source>
</evidence>
<dbReference type="InterPro" id="IPR004358">
    <property type="entry name" value="Sig_transdc_His_kin-like_C"/>
</dbReference>
<dbReference type="PROSITE" id="PS50109">
    <property type="entry name" value="HIS_KIN"/>
    <property type="match status" value="1"/>
</dbReference>
<evidence type="ECO:0000256" key="4">
    <source>
        <dbReference type="ARBA" id="ARBA00023012"/>
    </source>
</evidence>
<keyword evidence="12" id="KW-1185">Reference proteome</keyword>
<dbReference type="Gene3D" id="3.40.50.2300">
    <property type="match status" value="1"/>
</dbReference>
<keyword evidence="11" id="KW-0808">Transferase</keyword>
<keyword evidence="7" id="KW-0804">Transcription</keyword>
<dbReference type="InterPro" id="IPR035965">
    <property type="entry name" value="PAS-like_dom_sf"/>
</dbReference>
<dbReference type="PANTHER" id="PTHR43547:SF2">
    <property type="entry name" value="HYBRID SIGNAL TRANSDUCTION HISTIDINE KINASE C"/>
    <property type="match status" value="1"/>
</dbReference>
<reference evidence="11" key="1">
    <citation type="journal article" date="2015" name="PeerJ">
        <title>First genomic representation of candidate bacterial phylum KSB3 points to enhanced environmental sensing as a trigger of wastewater bulking.</title>
        <authorList>
            <person name="Sekiguchi Y."/>
            <person name="Ohashi A."/>
            <person name="Parks D.H."/>
            <person name="Yamauchi T."/>
            <person name="Tyson G.W."/>
            <person name="Hugenholtz P."/>
        </authorList>
    </citation>
    <scope>NUCLEOTIDE SEQUENCE [LARGE SCALE GENOMIC DNA]</scope>
</reference>
<dbReference type="Proteomes" id="UP000030700">
    <property type="component" value="Unassembled WGS sequence"/>
</dbReference>
<dbReference type="InterPro" id="IPR003661">
    <property type="entry name" value="HisK_dim/P_dom"/>
</dbReference>
<dbReference type="EMBL" id="DF820460">
    <property type="protein sequence ID" value="GAK54221.1"/>
    <property type="molecule type" value="Genomic_DNA"/>
</dbReference>
<protein>
    <recommendedName>
        <fullName evidence="2">histidine kinase</fullName>
        <ecNumber evidence="2">2.7.13.3</ecNumber>
    </recommendedName>
</protein>
<organism evidence="11">
    <name type="scientific">Candidatus Moduliflexus flocculans</name>
    <dbReference type="NCBI Taxonomy" id="1499966"/>
    <lineage>
        <taxon>Bacteria</taxon>
        <taxon>Candidatus Moduliflexota</taxon>
        <taxon>Candidatus Moduliflexia</taxon>
        <taxon>Candidatus Moduliflexales</taxon>
        <taxon>Candidatus Moduliflexaceae</taxon>
    </lineage>
</organism>
<keyword evidence="6" id="KW-0238">DNA-binding</keyword>
<proteinExistence type="predicted"/>
<keyword evidence="4" id="KW-0902">Two-component regulatory system</keyword>
<evidence type="ECO:0000313" key="12">
    <source>
        <dbReference type="Proteomes" id="UP000030700"/>
    </source>
</evidence>
<dbReference type="InterPro" id="IPR003594">
    <property type="entry name" value="HATPase_dom"/>
</dbReference>
<feature type="domain" description="Histidine kinase" evidence="9">
    <location>
        <begin position="269"/>
        <end position="487"/>
    </location>
</feature>
<dbReference type="Pfam" id="PF02518">
    <property type="entry name" value="HATPase_c"/>
    <property type="match status" value="1"/>
</dbReference>
<dbReference type="FunFam" id="3.40.50.2300:FF:000001">
    <property type="entry name" value="DNA-binding response regulator PhoB"/>
    <property type="match status" value="1"/>
</dbReference>
<dbReference type="InterPro" id="IPR001789">
    <property type="entry name" value="Sig_transdc_resp-reg_receiver"/>
</dbReference>
<keyword evidence="3 8" id="KW-0597">Phosphoprotein</keyword>
<feature type="domain" description="Response regulatory" evidence="10">
    <location>
        <begin position="6"/>
        <end position="122"/>
    </location>
</feature>
<dbReference type="AlphaFoldDB" id="A0A081BS40"/>
<dbReference type="SMART" id="SM00448">
    <property type="entry name" value="REC"/>
    <property type="match status" value="1"/>
</dbReference>
<dbReference type="SUPFAM" id="SSF47384">
    <property type="entry name" value="Homodimeric domain of signal transducing histidine kinase"/>
    <property type="match status" value="1"/>
</dbReference>
<dbReference type="InterPro" id="IPR011006">
    <property type="entry name" value="CheY-like_superfamily"/>
</dbReference>
<evidence type="ECO:0000256" key="6">
    <source>
        <dbReference type="ARBA" id="ARBA00023125"/>
    </source>
</evidence>
<feature type="modified residue" description="4-aspartylphosphate" evidence="8">
    <location>
        <position position="55"/>
    </location>
</feature>
<dbReference type="EC" id="2.7.13.3" evidence="2"/>
<evidence type="ECO:0000259" key="10">
    <source>
        <dbReference type="PROSITE" id="PS50110"/>
    </source>
</evidence>
<dbReference type="PRINTS" id="PR00344">
    <property type="entry name" value="BCTRLSENSOR"/>
</dbReference>
<dbReference type="STRING" id="1499966.U14_05500"/>
<dbReference type="PANTHER" id="PTHR43547">
    <property type="entry name" value="TWO-COMPONENT HISTIDINE KINASE"/>
    <property type="match status" value="1"/>
</dbReference>
<dbReference type="InterPro" id="IPR000014">
    <property type="entry name" value="PAS"/>
</dbReference>
<accession>A0A081BS40</accession>
<dbReference type="HOGENOM" id="CLU_000445_114_72_0"/>
<evidence type="ECO:0000313" key="11">
    <source>
        <dbReference type="EMBL" id="GAK54221.1"/>
    </source>
</evidence>
<dbReference type="CDD" id="cd00082">
    <property type="entry name" value="HisKA"/>
    <property type="match status" value="1"/>
</dbReference>
<dbReference type="SMART" id="SM00387">
    <property type="entry name" value="HATPase_c"/>
    <property type="match status" value="1"/>
</dbReference>
<dbReference type="InterPro" id="IPR005467">
    <property type="entry name" value="His_kinase_dom"/>
</dbReference>
<comment type="catalytic activity">
    <reaction evidence="1">
        <text>ATP + protein L-histidine = ADP + protein N-phospho-L-histidine.</text>
        <dbReference type="EC" id="2.7.13.3"/>
    </reaction>
</comment>
<dbReference type="Pfam" id="PF00072">
    <property type="entry name" value="Response_reg"/>
    <property type="match status" value="1"/>
</dbReference>
<evidence type="ECO:0000256" key="2">
    <source>
        <dbReference type="ARBA" id="ARBA00012438"/>
    </source>
</evidence>
<dbReference type="GO" id="GO:0003677">
    <property type="term" value="F:DNA binding"/>
    <property type="evidence" value="ECO:0007669"/>
    <property type="project" value="UniProtKB-KW"/>
</dbReference>
<dbReference type="SMART" id="SM00091">
    <property type="entry name" value="PAS"/>
    <property type="match status" value="1"/>
</dbReference>
<evidence type="ECO:0000256" key="7">
    <source>
        <dbReference type="ARBA" id="ARBA00023163"/>
    </source>
</evidence>
<dbReference type="InterPro" id="IPR036890">
    <property type="entry name" value="HATPase_C_sf"/>
</dbReference>
<dbReference type="Gene3D" id="3.30.565.10">
    <property type="entry name" value="Histidine kinase-like ATPase, C-terminal domain"/>
    <property type="match status" value="1"/>
</dbReference>
<dbReference type="CDD" id="cd17538">
    <property type="entry name" value="REC_D1_PleD-like"/>
    <property type="match status" value="1"/>
</dbReference>
<keyword evidence="5" id="KW-0805">Transcription regulation</keyword>
<evidence type="ECO:0000256" key="1">
    <source>
        <dbReference type="ARBA" id="ARBA00000085"/>
    </source>
</evidence>
<keyword evidence="11" id="KW-0418">Kinase</keyword>
<dbReference type="GO" id="GO:0000155">
    <property type="term" value="F:phosphorelay sensor kinase activity"/>
    <property type="evidence" value="ECO:0007669"/>
    <property type="project" value="InterPro"/>
</dbReference>
<name>A0A081BS40_9BACT</name>
<evidence type="ECO:0000256" key="8">
    <source>
        <dbReference type="PROSITE-ProRule" id="PRU00169"/>
    </source>
</evidence>
<dbReference type="SUPFAM" id="SSF52172">
    <property type="entry name" value="CheY-like"/>
    <property type="match status" value="1"/>
</dbReference>
<dbReference type="SUPFAM" id="SSF55874">
    <property type="entry name" value="ATPase domain of HSP90 chaperone/DNA topoisomerase II/histidine kinase"/>
    <property type="match status" value="1"/>
</dbReference>
<dbReference type="PROSITE" id="PS50110">
    <property type="entry name" value="RESPONSE_REGULATORY"/>
    <property type="match status" value="1"/>
</dbReference>
<dbReference type="InterPro" id="IPR036097">
    <property type="entry name" value="HisK_dim/P_sf"/>
</dbReference>
<sequence length="497" mass="56879">MKQINTILIVDDEPGARNILEALLLREGHHLEFASCGKDALERVQNITPSLVLLDVMMPEMDGFEVCRRLRATPTLAEVPIIMITALDDRESRLEGIRAGADDFLSKPFDREELRARIRTILRLNRYRRLHAERAKFEWVIQHAKDGYLMINQHDNILYANSHARLFLNLSPEQELSTLKFFDLIGQTYQLEPQEAWASWPKPANDSPGSPQRARYLVRQETMTSEAFWLQVDVLDLPSASSDEEKMIHLSDVTASMKAQRNRWGFHTIICHKLRTPLVGMLGSLEFLVQQVENLSTSEIFEFAQMSLTSVRRLHGEIEDILQYLNAPSLVHSEPFFLAELPSLLREIAQNLAIKTLEIAMNDTVKENWIALSERAVELVFWEVLENSVKFHPIHAPKIRIEIEPEKGQRICLRVSDDGMSLSPRQLSLMWQPYYQGEKYLTGEEEGMGLGLTMVATMLWEVGGICRSYNRTPAPGVVIELSVPLITVEEVRGQRLE</sequence>
<evidence type="ECO:0000256" key="5">
    <source>
        <dbReference type="ARBA" id="ARBA00023015"/>
    </source>
</evidence>
<dbReference type="Gene3D" id="1.10.287.130">
    <property type="match status" value="1"/>
</dbReference>
<evidence type="ECO:0000256" key="3">
    <source>
        <dbReference type="ARBA" id="ARBA00022553"/>
    </source>
</evidence>
<gene>
    <name evidence="11" type="ORF">U14_05500</name>
</gene>
<dbReference type="SUPFAM" id="SSF55785">
    <property type="entry name" value="PYP-like sensor domain (PAS domain)"/>
    <property type="match status" value="1"/>
</dbReference>